<reference evidence="2 3" key="1">
    <citation type="submission" date="2018-04" db="EMBL/GenBank/DDBJ databases">
        <title>Pelagivirga bohaiensis gen. nov., sp. nov., a bacterium isolated from the Bohai Sea.</title>
        <authorList>
            <person name="Ji X."/>
        </authorList>
    </citation>
    <scope>NUCLEOTIDE SEQUENCE [LARGE SCALE GENOMIC DNA]</scope>
    <source>
        <strain evidence="2 3">BH-SD19</strain>
    </source>
</reference>
<keyword evidence="1" id="KW-0472">Membrane</keyword>
<proteinExistence type="predicted"/>
<sequence>MKHRIRRRLRRLIGLARREDGNASIEFVILFPMYLALMAMSLELSMITLRQTLLERGLDIAVRDIRLGTGLYVQSYESQEENDAAAERYHDKIKERICDEAFAFIDCENSIKLEMVRSDMRNLVKLGGDVMCTDREETGKATYHLEPGQQNDLMFLRACVKYDPLFPTWHIARTLKKDNSGQLSIISMSAFVMEPL</sequence>
<feature type="transmembrane region" description="Helical" evidence="1">
    <location>
        <begin position="21"/>
        <end position="42"/>
    </location>
</feature>
<accession>A0A2T7G769</accession>
<protein>
    <submittedName>
        <fullName evidence="2">Pilus assembly protein TadE</fullName>
    </submittedName>
</protein>
<dbReference type="Proteomes" id="UP000244446">
    <property type="component" value="Unassembled WGS sequence"/>
</dbReference>
<dbReference type="EMBL" id="QCYH01000004">
    <property type="protein sequence ID" value="PVA10249.1"/>
    <property type="molecule type" value="Genomic_DNA"/>
</dbReference>
<comment type="caution">
    <text evidence="2">The sequence shown here is derived from an EMBL/GenBank/DDBJ whole genome shotgun (WGS) entry which is preliminary data.</text>
</comment>
<organism evidence="2 3">
    <name type="scientific">Pelagivirga sediminicola</name>
    <dbReference type="NCBI Taxonomy" id="2170575"/>
    <lineage>
        <taxon>Bacteria</taxon>
        <taxon>Pseudomonadati</taxon>
        <taxon>Pseudomonadota</taxon>
        <taxon>Alphaproteobacteria</taxon>
        <taxon>Rhodobacterales</taxon>
        <taxon>Paracoccaceae</taxon>
        <taxon>Pelagivirga</taxon>
    </lineage>
</organism>
<dbReference type="OrthoDB" id="7907064at2"/>
<evidence type="ECO:0000256" key="1">
    <source>
        <dbReference type="SAM" id="Phobius"/>
    </source>
</evidence>
<keyword evidence="3" id="KW-1185">Reference proteome</keyword>
<gene>
    <name evidence="2" type="ORF">DC366_08345</name>
</gene>
<keyword evidence="1" id="KW-0812">Transmembrane</keyword>
<evidence type="ECO:0000313" key="3">
    <source>
        <dbReference type="Proteomes" id="UP000244446"/>
    </source>
</evidence>
<dbReference type="AlphaFoldDB" id="A0A2T7G769"/>
<name>A0A2T7G769_9RHOB</name>
<keyword evidence="1" id="KW-1133">Transmembrane helix</keyword>
<evidence type="ECO:0000313" key="2">
    <source>
        <dbReference type="EMBL" id="PVA10249.1"/>
    </source>
</evidence>